<protein>
    <submittedName>
        <fullName evidence="1">Uncharacterized protein</fullName>
    </submittedName>
</protein>
<evidence type="ECO:0000313" key="1">
    <source>
        <dbReference type="EMBL" id="CCM13713.1"/>
    </source>
</evidence>
<sequence>MKIVSSICLRFFSPTGCARFRRKSNPFLTPGGSSEFSSFSRGKIRVAGGVLTPRKAGAACTLPYLGYGRFVCPDDHRKIRQTCTNRSRRYSVPDVVKISSPNAKLAKLY</sequence>
<accession>A0A1E1IR25</accession>
<gene>
    <name evidence="1" type="primary">LgM4147LRVhigh.12.00410.00010</name>
    <name evidence="1" type="ORF">BN36_1212240</name>
</gene>
<dbReference type="AlphaFoldDB" id="A0A1E1IR25"/>
<proteinExistence type="predicted"/>
<organism evidence="1">
    <name type="scientific">Leishmania guyanensis</name>
    <dbReference type="NCBI Taxonomy" id="5670"/>
    <lineage>
        <taxon>Eukaryota</taxon>
        <taxon>Discoba</taxon>
        <taxon>Euglenozoa</taxon>
        <taxon>Kinetoplastea</taxon>
        <taxon>Metakinetoplastina</taxon>
        <taxon>Trypanosomatida</taxon>
        <taxon>Trypanosomatidae</taxon>
        <taxon>Leishmaniinae</taxon>
        <taxon>Leishmania</taxon>
        <taxon>Leishmania guyanensis species complex</taxon>
    </lineage>
</organism>
<dbReference type="EMBL" id="CALQ01000352">
    <property type="protein sequence ID" value="CCM13713.1"/>
    <property type="molecule type" value="Genomic_DNA"/>
</dbReference>
<name>A0A1E1IR25_LEIGU</name>
<reference evidence="1" key="1">
    <citation type="submission" date="2012-08" db="EMBL/GenBank/DDBJ databases">
        <title>Comparative genomics of metastatic and non-metastatic Leishmania guyanensis provides insights into polygenic factors involved in Leishmania RNA virus infection.</title>
        <authorList>
            <person name="Smith D."/>
            <person name="Hertz-Fowler C."/>
            <person name="Martin R."/>
            <person name="Dickens N."/>
            <person name="Fasel N."/>
            <person name="Falquet L."/>
            <person name="Beverley S."/>
            <person name="Zangger H."/>
            <person name="Calderon-Copete S."/>
            <person name="Mottram J."/>
            <person name="Xenarios I."/>
        </authorList>
    </citation>
    <scope>NUCLEOTIDE SEQUENCE</scope>
    <source>
        <strain evidence="1">MHOM/BR/75/M4147/SSU:IR2SAT-LUC</strain>
    </source>
</reference>